<dbReference type="AlphaFoldDB" id="A0A9W7FB95"/>
<feature type="region of interest" description="Disordered" evidence="2">
    <location>
        <begin position="275"/>
        <end position="306"/>
    </location>
</feature>
<feature type="compositionally biased region" description="Low complexity" evidence="2">
    <location>
        <begin position="96"/>
        <end position="107"/>
    </location>
</feature>
<feature type="compositionally biased region" description="Basic and acidic residues" evidence="2">
    <location>
        <begin position="218"/>
        <end position="233"/>
    </location>
</feature>
<dbReference type="CDD" id="cd00051">
    <property type="entry name" value="EFh"/>
    <property type="match status" value="1"/>
</dbReference>
<dbReference type="PROSITE" id="PS50222">
    <property type="entry name" value="EF_HAND_2"/>
    <property type="match status" value="2"/>
</dbReference>
<feature type="region of interest" description="Disordered" evidence="2">
    <location>
        <begin position="1"/>
        <end position="126"/>
    </location>
</feature>
<dbReference type="SUPFAM" id="SSF47473">
    <property type="entry name" value="EF-hand"/>
    <property type="match status" value="1"/>
</dbReference>
<evidence type="ECO:0000313" key="5">
    <source>
        <dbReference type="Proteomes" id="UP001165082"/>
    </source>
</evidence>
<feature type="region of interest" description="Disordered" evidence="2">
    <location>
        <begin position="438"/>
        <end position="462"/>
    </location>
</feature>
<dbReference type="Gene3D" id="1.10.238.10">
    <property type="entry name" value="EF-hand"/>
    <property type="match status" value="1"/>
</dbReference>
<gene>
    <name evidence="4" type="ORF">TrRE_jg3574</name>
</gene>
<name>A0A9W7FB95_9STRA</name>
<evidence type="ECO:0000256" key="1">
    <source>
        <dbReference type="ARBA" id="ARBA00022837"/>
    </source>
</evidence>
<feature type="compositionally biased region" description="Basic residues" evidence="2">
    <location>
        <begin position="382"/>
        <end position="399"/>
    </location>
</feature>
<dbReference type="EMBL" id="BRXZ01000292">
    <property type="protein sequence ID" value="GMI08994.1"/>
    <property type="molecule type" value="Genomic_DNA"/>
</dbReference>
<dbReference type="InterPro" id="IPR011992">
    <property type="entry name" value="EF-hand-dom_pair"/>
</dbReference>
<feature type="domain" description="EF-hand" evidence="3">
    <location>
        <begin position="504"/>
        <end position="535"/>
    </location>
</feature>
<feature type="compositionally biased region" description="Acidic residues" evidence="2">
    <location>
        <begin position="57"/>
        <end position="68"/>
    </location>
</feature>
<feature type="compositionally biased region" description="Polar residues" evidence="2">
    <location>
        <begin position="70"/>
        <end position="82"/>
    </location>
</feature>
<dbReference type="PROSITE" id="PS00018">
    <property type="entry name" value="EF_HAND_1"/>
    <property type="match status" value="2"/>
</dbReference>
<dbReference type="GO" id="GO:0005509">
    <property type="term" value="F:calcium ion binding"/>
    <property type="evidence" value="ECO:0007669"/>
    <property type="project" value="InterPro"/>
</dbReference>
<dbReference type="Proteomes" id="UP001165082">
    <property type="component" value="Unassembled WGS sequence"/>
</dbReference>
<feature type="compositionally biased region" description="Basic residues" evidence="2">
    <location>
        <begin position="596"/>
        <end position="609"/>
    </location>
</feature>
<accession>A0A9W7FB95</accession>
<feature type="region of interest" description="Disordered" evidence="2">
    <location>
        <begin position="173"/>
        <end position="233"/>
    </location>
</feature>
<keyword evidence="1" id="KW-0106">Calcium</keyword>
<dbReference type="SMART" id="SM00054">
    <property type="entry name" value="EFh"/>
    <property type="match status" value="2"/>
</dbReference>
<feature type="compositionally biased region" description="Basic and acidic residues" evidence="2">
    <location>
        <begin position="179"/>
        <end position="197"/>
    </location>
</feature>
<feature type="region of interest" description="Disordered" evidence="2">
    <location>
        <begin position="573"/>
        <end position="618"/>
    </location>
</feature>
<protein>
    <recommendedName>
        <fullName evidence="3">EF-hand domain-containing protein</fullName>
    </recommendedName>
</protein>
<dbReference type="InterPro" id="IPR002048">
    <property type="entry name" value="EF_hand_dom"/>
</dbReference>
<evidence type="ECO:0000256" key="2">
    <source>
        <dbReference type="SAM" id="MobiDB-lite"/>
    </source>
</evidence>
<reference evidence="4" key="1">
    <citation type="submission" date="2022-07" db="EMBL/GenBank/DDBJ databases">
        <title>Genome analysis of Parmales, a sister group of diatoms, reveals the evolutionary specialization of diatoms from phago-mixotrophs to photoautotrophs.</title>
        <authorList>
            <person name="Ban H."/>
            <person name="Sato S."/>
            <person name="Yoshikawa S."/>
            <person name="Kazumasa Y."/>
            <person name="Nakamura Y."/>
            <person name="Ichinomiya M."/>
            <person name="Saitoh K."/>
            <person name="Sato N."/>
            <person name="Blanc-Mathieu R."/>
            <person name="Endo H."/>
            <person name="Kuwata A."/>
            <person name="Ogata H."/>
        </authorList>
    </citation>
    <scope>NUCLEOTIDE SEQUENCE</scope>
</reference>
<comment type="caution">
    <text evidence="4">The sequence shown here is derived from an EMBL/GenBank/DDBJ whole genome shotgun (WGS) entry which is preliminary data.</text>
</comment>
<dbReference type="OrthoDB" id="6018565at2759"/>
<sequence length="618" mass="70517">MDEDPEMKALLEDAYDDDFENSLEVDAEAEGAEDYELDFEASVGTKGDGMEGGGNDEHEEEKYEDDFVDQSLSQPSNASNIYGSDFDESDGGSLLGSGSVVSFGSDSAGRGEKGANNNRERKSLNFMPSSELSLTKIDNFIEEKERLLSEEVVCEEKEQEKKHTTVKVTEVATTTSPLTDKDQSTFNHPEFKIHKTPQDTPKTKQIKFAQSTEEEEDRPERKTHEEIQREERDSIMLSFGVELPRARKSERIISLPKAKPISVGKLVLSESTKKFVQQANEEEKDKKAEQEDEKGKAKKAQMRGRYRPQSLDELRAIAKVGNQMRTVKWQETAIENKASSINALFRRLEEALVFDEQEILEQAKRDARLNGRIDLRGEKPSWKKKTKRPKSAKARLKRQKLTDTLRATPLRPKMTVTSTFQVDYSFERDLRFYGEREPVTPLMRRRPQDRAGGSTRPQSAPGKIVRHLDMGGEFADSNKHEYILKKEELAHVQKRLSAAQYGCDMRTFFKRQDKDRSGLLDPEEFRSILRRILRITPDELPDEDIYKLIQVLDTDKSGDLDINEIVAFIEEGERHAKEERKPRRKSRPMTAGAIRPNRKGKKAKKKKAARPSTAVGVR</sequence>
<keyword evidence="5" id="KW-1185">Reference proteome</keyword>
<feature type="region of interest" description="Disordered" evidence="2">
    <location>
        <begin position="377"/>
        <end position="399"/>
    </location>
</feature>
<feature type="domain" description="EF-hand" evidence="3">
    <location>
        <begin position="540"/>
        <end position="575"/>
    </location>
</feature>
<proteinExistence type="predicted"/>
<feature type="compositionally biased region" description="Basic and acidic residues" evidence="2">
    <location>
        <begin position="281"/>
        <end position="295"/>
    </location>
</feature>
<dbReference type="Pfam" id="PF13499">
    <property type="entry name" value="EF-hand_7"/>
    <property type="match status" value="1"/>
</dbReference>
<feature type="compositionally biased region" description="Basic residues" evidence="2">
    <location>
        <begin position="296"/>
        <end position="306"/>
    </location>
</feature>
<feature type="compositionally biased region" description="Basic and acidic residues" evidence="2">
    <location>
        <begin position="1"/>
        <end position="11"/>
    </location>
</feature>
<evidence type="ECO:0000259" key="3">
    <source>
        <dbReference type="PROSITE" id="PS50222"/>
    </source>
</evidence>
<feature type="compositionally biased region" description="Basic and acidic residues" evidence="2">
    <location>
        <begin position="109"/>
        <end position="123"/>
    </location>
</feature>
<dbReference type="InterPro" id="IPR018247">
    <property type="entry name" value="EF_Hand_1_Ca_BS"/>
</dbReference>
<feature type="compositionally biased region" description="Acidic residues" evidence="2">
    <location>
        <begin position="13"/>
        <end position="39"/>
    </location>
</feature>
<organism evidence="4 5">
    <name type="scientific">Triparma retinervis</name>
    <dbReference type="NCBI Taxonomy" id="2557542"/>
    <lineage>
        <taxon>Eukaryota</taxon>
        <taxon>Sar</taxon>
        <taxon>Stramenopiles</taxon>
        <taxon>Ochrophyta</taxon>
        <taxon>Bolidophyceae</taxon>
        <taxon>Parmales</taxon>
        <taxon>Triparmaceae</taxon>
        <taxon>Triparma</taxon>
    </lineage>
</organism>
<evidence type="ECO:0000313" key="4">
    <source>
        <dbReference type="EMBL" id="GMI08994.1"/>
    </source>
</evidence>